<keyword evidence="2" id="KW-1185">Reference proteome</keyword>
<protein>
    <submittedName>
        <fullName evidence="1">Uncharacterized protein</fullName>
    </submittedName>
</protein>
<organism evidence="1 2">
    <name type="scientific">Methylobacterium marchantiae</name>
    <dbReference type="NCBI Taxonomy" id="600331"/>
    <lineage>
        <taxon>Bacteria</taxon>
        <taxon>Pseudomonadati</taxon>
        <taxon>Pseudomonadota</taxon>
        <taxon>Alphaproteobacteria</taxon>
        <taxon>Hyphomicrobiales</taxon>
        <taxon>Methylobacteriaceae</taxon>
        <taxon>Methylobacterium</taxon>
    </lineage>
</organism>
<accession>A0ABW3WV64</accession>
<dbReference type="EMBL" id="JBHTND010000003">
    <property type="protein sequence ID" value="MFD1300521.1"/>
    <property type="molecule type" value="Genomic_DNA"/>
</dbReference>
<dbReference type="Proteomes" id="UP001597176">
    <property type="component" value="Unassembled WGS sequence"/>
</dbReference>
<proteinExistence type="predicted"/>
<gene>
    <name evidence="1" type="ORF">ACFQ4G_02835</name>
</gene>
<evidence type="ECO:0000313" key="1">
    <source>
        <dbReference type="EMBL" id="MFD1300521.1"/>
    </source>
</evidence>
<reference evidence="2" key="1">
    <citation type="journal article" date="2019" name="Int. J. Syst. Evol. Microbiol.">
        <title>The Global Catalogue of Microorganisms (GCM) 10K type strain sequencing project: providing services to taxonomists for standard genome sequencing and annotation.</title>
        <authorList>
            <consortium name="The Broad Institute Genomics Platform"/>
            <consortium name="The Broad Institute Genome Sequencing Center for Infectious Disease"/>
            <person name="Wu L."/>
            <person name="Ma J."/>
        </authorList>
    </citation>
    <scope>NUCLEOTIDE SEQUENCE [LARGE SCALE GENOMIC DNA]</scope>
    <source>
        <strain evidence="2">CCUG 56108</strain>
    </source>
</reference>
<sequence length="354" mass="40047">MTLISLFSGEDGFAFLGDSLLTSNSKDYFDHPLPTTPLPNENNKVVGRDFYVSGMARKISPITDELCIAASGNISEIGQIIEKLVKISRPGLYGTKDLGDLYMESGLAESKFSSVLASSGDGQAYFIPTKMHMQEHGKGRRVFVGGTGQSSFNKNYLKFFRKKKTNIIKTINNSISMCATMMIAQDRTGYGLDKRYGGFFETVFSGENKFEPVTNILYIFRNWWWDKNDKYNYLAKEIYHTSGIFHNVDAMLYATHVGDNIFVIRWLSGDIRVSIIPSLTQHRFVPLSRFFNNIDHVVETLLHGSGKYAFQVFPSKEQHSNNYSLKIDDVNCAAYIPNKLSEEMIKQIGMFPKI</sequence>
<comment type="caution">
    <text evidence="1">The sequence shown here is derived from an EMBL/GenBank/DDBJ whole genome shotgun (WGS) entry which is preliminary data.</text>
</comment>
<dbReference type="RefSeq" id="WP_238208577.1">
    <property type="nucleotide sequence ID" value="NZ_JBHTND010000003.1"/>
</dbReference>
<evidence type="ECO:0000313" key="2">
    <source>
        <dbReference type="Proteomes" id="UP001597176"/>
    </source>
</evidence>
<name>A0ABW3WV64_9HYPH</name>